<feature type="signal peptide" evidence="1">
    <location>
        <begin position="1"/>
        <end position="22"/>
    </location>
</feature>
<name>A0A173UZB0_9FIRM</name>
<dbReference type="RefSeq" id="WP_055183326.1">
    <property type="nucleotide sequence ID" value="NZ_CYYC01000051.1"/>
</dbReference>
<evidence type="ECO:0000256" key="1">
    <source>
        <dbReference type="SAM" id="SignalP"/>
    </source>
</evidence>
<proteinExistence type="predicted"/>
<accession>A0A173UZB0</accession>
<dbReference type="PROSITE" id="PS51257">
    <property type="entry name" value="PROKAR_LIPOPROTEIN"/>
    <property type="match status" value="1"/>
</dbReference>
<protein>
    <recommendedName>
        <fullName evidence="4">Lipocalin-like domain-containing protein</fullName>
    </recommendedName>
</protein>
<keyword evidence="1" id="KW-0732">Signal</keyword>
<dbReference type="OrthoDB" id="2086964at2"/>
<dbReference type="AlphaFoldDB" id="A0A173UZB0"/>
<evidence type="ECO:0000313" key="3">
    <source>
        <dbReference type="Proteomes" id="UP000095390"/>
    </source>
</evidence>
<dbReference type="EMBL" id="CYYC01000051">
    <property type="protein sequence ID" value="CUN19375.1"/>
    <property type="molecule type" value="Genomic_DNA"/>
</dbReference>
<sequence>MKKNFLLLFTLLLLALVGTGCGNKVSGSLGKDGAELVGTWNGVGNALGRDDSYSCDYLSFSIDKEGTFTLKDIAQNKTCLSGSLSAKSGKFSLDTREETTAELPSGWDGLGSGSTLSYDMPTKNKLVLTYDNVSYLFEKQNDSSKQTSKNSSASPLLNLAENDVWYSNDGSNEDKTTYELSLYDNYMELYSIDPKAATEGEATFLTNFFYLSSRDNEFTFYTYKEASMKLPDFLKDLPDGFSKSTITMKAEDDSITLSYNGKSLSFYNNVIYGLKSDSDSYRLCDTCFNWKFDSSDHFSYFTMNPDTNTLYLYVTDGAEDADEPKYVAGEVHINEKKHTITYHFDKDLSEESIGTDSNLYKIFEKMDKTKLSYTLKDKQLTLKLDKTTYKLTLDEY</sequence>
<organism evidence="2 3">
    <name type="scientific">Anaerobutyricum hallii</name>
    <dbReference type="NCBI Taxonomy" id="39488"/>
    <lineage>
        <taxon>Bacteria</taxon>
        <taxon>Bacillati</taxon>
        <taxon>Bacillota</taxon>
        <taxon>Clostridia</taxon>
        <taxon>Lachnospirales</taxon>
        <taxon>Lachnospiraceae</taxon>
        <taxon>Anaerobutyricum</taxon>
    </lineage>
</organism>
<reference evidence="2 3" key="1">
    <citation type="submission" date="2015-09" db="EMBL/GenBank/DDBJ databases">
        <authorList>
            <consortium name="Pathogen Informatics"/>
        </authorList>
    </citation>
    <scope>NUCLEOTIDE SEQUENCE [LARGE SCALE GENOMIC DNA]</scope>
    <source>
        <strain evidence="2 3">2789STDY5834966</strain>
    </source>
</reference>
<dbReference type="Proteomes" id="UP000095390">
    <property type="component" value="Unassembled WGS sequence"/>
</dbReference>
<evidence type="ECO:0000313" key="2">
    <source>
        <dbReference type="EMBL" id="CUN19375.1"/>
    </source>
</evidence>
<gene>
    <name evidence="2" type="ORF">ERS852578_02792</name>
</gene>
<evidence type="ECO:0008006" key="4">
    <source>
        <dbReference type="Google" id="ProtNLM"/>
    </source>
</evidence>
<feature type="chain" id="PRO_5008013419" description="Lipocalin-like domain-containing protein" evidence="1">
    <location>
        <begin position="23"/>
        <end position="396"/>
    </location>
</feature>